<dbReference type="GO" id="GO:0003677">
    <property type="term" value="F:DNA binding"/>
    <property type="evidence" value="ECO:0007669"/>
    <property type="project" value="UniProtKB-KW"/>
</dbReference>
<organism evidence="7 8">
    <name type="scientific">Cinchona calisaya</name>
    <dbReference type="NCBI Taxonomy" id="153742"/>
    <lineage>
        <taxon>Eukaryota</taxon>
        <taxon>Viridiplantae</taxon>
        <taxon>Streptophyta</taxon>
        <taxon>Embryophyta</taxon>
        <taxon>Tracheophyta</taxon>
        <taxon>Spermatophyta</taxon>
        <taxon>Magnoliopsida</taxon>
        <taxon>eudicotyledons</taxon>
        <taxon>Gunneridae</taxon>
        <taxon>Pentapetalae</taxon>
        <taxon>asterids</taxon>
        <taxon>lamiids</taxon>
        <taxon>Gentianales</taxon>
        <taxon>Rubiaceae</taxon>
        <taxon>Cinchonoideae</taxon>
        <taxon>Cinchoneae</taxon>
        <taxon>Cinchona</taxon>
    </lineage>
</organism>
<dbReference type="SUPFAM" id="SSF101936">
    <property type="entry name" value="DNA-binding pseudobarrel domain"/>
    <property type="match status" value="1"/>
</dbReference>
<keyword evidence="3" id="KW-0238">DNA-binding</keyword>
<evidence type="ECO:0000256" key="4">
    <source>
        <dbReference type="ARBA" id="ARBA00023163"/>
    </source>
</evidence>
<accession>A0ABD2ZNS8</accession>
<keyword evidence="4" id="KW-0804">Transcription</keyword>
<evidence type="ECO:0000256" key="6">
    <source>
        <dbReference type="SAM" id="MobiDB-lite"/>
    </source>
</evidence>
<comment type="subcellular location">
    <subcellularLocation>
        <location evidence="1">Nucleus</location>
    </subcellularLocation>
</comment>
<evidence type="ECO:0000256" key="1">
    <source>
        <dbReference type="ARBA" id="ARBA00004123"/>
    </source>
</evidence>
<evidence type="ECO:0000313" key="8">
    <source>
        <dbReference type="Proteomes" id="UP001630127"/>
    </source>
</evidence>
<feature type="compositionally biased region" description="Low complexity" evidence="6">
    <location>
        <begin position="94"/>
        <end position="104"/>
    </location>
</feature>
<evidence type="ECO:0000256" key="2">
    <source>
        <dbReference type="ARBA" id="ARBA00023015"/>
    </source>
</evidence>
<dbReference type="EMBL" id="JBJUIK010000008">
    <property type="protein sequence ID" value="KAL3520102.1"/>
    <property type="molecule type" value="Genomic_DNA"/>
</dbReference>
<proteinExistence type="predicted"/>
<evidence type="ECO:0000256" key="3">
    <source>
        <dbReference type="ARBA" id="ARBA00023125"/>
    </source>
</evidence>
<evidence type="ECO:0000313" key="7">
    <source>
        <dbReference type="EMBL" id="KAL3520102.1"/>
    </source>
</evidence>
<evidence type="ECO:0000256" key="5">
    <source>
        <dbReference type="ARBA" id="ARBA00023242"/>
    </source>
</evidence>
<gene>
    <name evidence="7" type="ORF">ACH5RR_018251</name>
</gene>
<sequence length="123" mass="13760">MRDDLMEGKFRLPLQFAKVFGKRLAATVGHHVGTGKAWQIEIFRDDNLFVLGNGRTRFVEENNIGAGYLMNLDLDIDLLMMMPNRRGKETFAIASSDTASTDTSLQVPAKVSSKRKEVAQSVR</sequence>
<reference evidence="7 8" key="1">
    <citation type="submission" date="2024-11" db="EMBL/GenBank/DDBJ databases">
        <title>A near-complete genome assembly of Cinchona calisaya.</title>
        <authorList>
            <person name="Lian D.C."/>
            <person name="Zhao X.W."/>
            <person name="Wei L."/>
        </authorList>
    </citation>
    <scope>NUCLEOTIDE SEQUENCE [LARGE SCALE GENOMIC DNA]</scope>
    <source>
        <tissue evidence="7">Nenye</tissue>
    </source>
</reference>
<keyword evidence="5" id="KW-0539">Nucleus</keyword>
<keyword evidence="2" id="KW-0805">Transcription regulation</keyword>
<dbReference type="Gene3D" id="2.40.330.10">
    <property type="entry name" value="DNA-binding pseudobarrel domain"/>
    <property type="match status" value="1"/>
</dbReference>
<dbReference type="AlphaFoldDB" id="A0ABD2ZNS8"/>
<dbReference type="GO" id="GO:0005634">
    <property type="term" value="C:nucleus"/>
    <property type="evidence" value="ECO:0007669"/>
    <property type="project" value="UniProtKB-SubCell"/>
</dbReference>
<dbReference type="Proteomes" id="UP001630127">
    <property type="component" value="Unassembled WGS sequence"/>
</dbReference>
<feature type="region of interest" description="Disordered" evidence="6">
    <location>
        <begin position="92"/>
        <end position="123"/>
    </location>
</feature>
<comment type="caution">
    <text evidence="7">The sequence shown here is derived from an EMBL/GenBank/DDBJ whole genome shotgun (WGS) entry which is preliminary data.</text>
</comment>
<protein>
    <submittedName>
        <fullName evidence="7">Uncharacterized protein</fullName>
    </submittedName>
</protein>
<feature type="compositionally biased region" description="Basic and acidic residues" evidence="6">
    <location>
        <begin position="114"/>
        <end position="123"/>
    </location>
</feature>
<keyword evidence="8" id="KW-1185">Reference proteome</keyword>
<name>A0ABD2ZNS8_9GENT</name>
<dbReference type="InterPro" id="IPR015300">
    <property type="entry name" value="DNA-bd_pseudobarrel_sf"/>
</dbReference>